<keyword evidence="4" id="KW-1185">Reference proteome</keyword>
<reference evidence="3 4" key="1">
    <citation type="submission" date="2021-01" db="EMBL/GenBank/DDBJ databases">
        <title>FDA dAtabase for Regulatory Grade micrObial Sequences (FDA-ARGOS): Supporting development and validation of Infectious Disease Dx tests.</title>
        <authorList>
            <person name="Sproer C."/>
            <person name="Gronow S."/>
            <person name="Severitt S."/>
            <person name="Schroder I."/>
            <person name="Tallon L."/>
            <person name="Sadzewicz L."/>
            <person name="Zhao X."/>
            <person name="Boylan J."/>
            <person name="Ott S."/>
            <person name="Bowen H."/>
            <person name="Vavikolanu K."/>
            <person name="Mehta A."/>
            <person name="Aluvathingal J."/>
            <person name="Nadendla S."/>
            <person name="Lowell S."/>
            <person name="Myers T."/>
            <person name="Yan Y."/>
            <person name="Sichtig H."/>
        </authorList>
    </citation>
    <scope>NUCLEOTIDE SEQUENCE [LARGE SCALE GENOMIC DNA]</scope>
    <source>
        <strain evidence="3 4">FDAARGOS_1141</strain>
    </source>
</reference>
<feature type="domain" description="Glycosyltransferase subfamily 4-like N-terminal" evidence="2">
    <location>
        <begin position="15"/>
        <end position="180"/>
    </location>
</feature>
<evidence type="ECO:0000313" key="4">
    <source>
        <dbReference type="Proteomes" id="UP000595498"/>
    </source>
</evidence>
<dbReference type="Gene3D" id="3.40.50.2000">
    <property type="entry name" value="Glycogen Phosphorylase B"/>
    <property type="match status" value="2"/>
</dbReference>
<dbReference type="Pfam" id="PF00534">
    <property type="entry name" value="Glycos_transf_1"/>
    <property type="match status" value="1"/>
</dbReference>
<name>A0ABX7CPE1_SPHMU</name>
<dbReference type="PANTHER" id="PTHR12526">
    <property type="entry name" value="GLYCOSYLTRANSFERASE"/>
    <property type="match status" value="1"/>
</dbReference>
<proteinExistence type="predicted"/>
<dbReference type="CDD" id="cd03811">
    <property type="entry name" value="GT4_GT28_WabH-like"/>
    <property type="match status" value="1"/>
</dbReference>
<evidence type="ECO:0000313" key="3">
    <source>
        <dbReference type="EMBL" id="QQT53185.1"/>
    </source>
</evidence>
<dbReference type="InterPro" id="IPR028098">
    <property type="entry name" value="Glyco_trans_4-like_N"/>
</dbReference>
<dbReference type="SUPFAM" id="SSF53756">
    <property type="entry name" value="UDP-Glycosyltransferase/glycogen phosphorylase"/>
    <property type="match status" value="1"/>
</dbReference>
<sequence>MSKRVLILVPNDTLGGAEQHLKNIAIYMLGAGYSLDVFFLKKEITGAWRDLKGNVNFYFTNKEKEISGAFSCLGKLINNCNERYEYIFTSHVHLNSLAGLLIRCGLIKTRFFVGRESTSIFKRYQGRKLLFFKVLYKIGYSKLDLLICQTSYMREQLIMGLPNLASKINIQVIPNPINLKNIVLTDIEQRFQYSDFIVSAGRLIPEKGFDVLINAFAILKRKFPQLKLLILGDGGERDKLNSLIEEFGLLEDVYLLGFKKNVYPYFLAAKSCVVSSRIEGFPNVLLQMMSQNDNVVSTLCAGGIADIPSIYTCEPNDVDELAVQIENSLINDNSFNREVFDDFLDKRSVPKFVEQINRFLNV</sequence>
<evidence type="ECO:0000259" key="1">
    <source>
        <dbReference type="Pfam" id="PF00534"/>
    </source>
</evidence>
<dbReference type="Proteomes" id="UP000595498">
    <property type="component" value="Chromosome"/>
</dbReference>
<evidence type="ECO:0000259" key="2">
    <source>
        <dbReference type="Pfam" id="PF13439"/>
    </source>
</evidence>
<dbReference type="EMBL" id="CP068224">
    <property type="protein sequence ID" value="QQT53185.1"/>
    <property type="molecule type" value="Genomic_DNA"/>
</dbReference>
<organism evidence="3 4">
    <name type="scientific">Sphingobacterium multivorum</name>
    <dbReference type="NCBI Taxonomy" id="28454"/>
    <lineage>
        <taxon>Bacteria</taxon>
        <taxon>Pseudomonadati</taxon>
        <taxon>Bacteroidota</taxon>
        <taxon>Sphingobacteriia</taxon>
        <taxon>Sphingobacteriales</taxon>
        <taxon>Sphingobacteriaceae</taxon>
        <taxon>Sphingobacterium</taxon>
    </lineage>
</organism>
<protein>
    <submittedName>
        <fullName evidence="3">Glycosyltransferase</fullName>
    </submittedName>
</protein>
<gene>
    <name evidence="3" type="ORF">I6I98_23560</name>
</gene>
<dbReference type="PANTHER" id="PTHR12526:SF627">
    <property type="entry name" value="D-RHAMNOSYLTRANSFERASE WBPZ"/>
    <property type="match status" value="1"/>
</dbReference>
<feature type="domain" description="Glycosyl transferase family 1" evidence="1">
    <location>
        <begin position="194"/>
        <end position="332"/>
    </location>
</feature>
<dbReference type="InterPro" id="IPR001296">
    <property type="entry name" value="Glyco_trans_1"/>
</dbReference>
<accession>A0ABX7CPE1</accession>
<dbReference type="Pfam" id="PF13439">
    <property type="entry name" value="Glyco_transf_4"/>
    <property type="match status" value="1"/>
</dbReference>